<dbReference type="Gene3D" id="2.40.10.170">
    <property type="match status" value="1"/>
</dbReference>
<dbReference type="PANTHER" id="PTHR47964">
    <property type="entry name" value="ATP-DEPENDENT DNA HELICASE HOMOLOG RECG, CHLOROPLASTIC"/>
    <property type="match status" value="1"/>
</dbReference>
<dbReference type="Pfam" id="PF02559">
    <property type="entry name" value="CarD_TRCF_RID"/>
    <property type="match status" value="1"/>
</dbReference>
<dbReference type="AlphaFoldDB" id="A0A955KWN4"/>
<evidence type="ECO:0000256" key="1">
    <source>
        <dbReference type="ARBA" id="ARBA00022490"/>
    </source>
</evidence>
<keyword evidence="3" id="KW-0227">DNA damage</keyword>
<dbReference type="SUPFAM" id="SSF141259">
    <property type="entry name" value="CarD-like"/>
    <property type="match status" value="1"/>
</dbReference>
<evidence type="ECO:0000256" key="5">
    <source>
        <dbReference type="ARBA" id="ARBA00022806"/>
    </source>
</evidence>
<dbReference type="Gene3D" id="3.30.2060.10">
    <property type="entry name" value="Penicillin-binding protein 1b domain"/>
    <property type="match status" value="1"/>
</dbReference>
<evidence type="ECO:0000256" key="7">
    <source>
        <dbReference type="ARBA" id="ARBA00023125"/>
    </source>
</evidence>
<gene>
    <name evidence="11" type="ORF">KC622_02440</name>
</gene>
<dbReference type="GO" id="GO:0003678">
    <property type="term" value="F:DNA helicase activity"/>
    <property type="evidence" value="ECO:0007669"/>
    <property type="project" value="TreeGrafter"/>
</dbReference>
<dbReference type="GO" id="GO:0006281">
    <property type="term" value="P:DNA repair"/>
    <property type="evidence" value="ECO:0007669"/>
    <property type="project" value="UniProtKB-KW"/>
</dbReference>
<dbReference type="InterPro" id="IPR001650">
    <property type="entry name" value="Helicase_C-like"/>
</dbReference>
<dbReference type="InterPro" id="IPR036101">
    <property type="entry name" value="CarD-like/TRCF_RID_sf"/>
</dbReference>
<dbReference type="Pfam" id="PF17757">
    <property type="entry name" value="UvrB_inter"/>
    <property type="match status" value="1"/>
</dbReference>
<keyword evidence="1" id="KW-0963">Cytoplasm</keyword>
<organism evidence="11 12">
    <name type="scientific">Candidatus Dojkabacteria bacterium</name>
    <dbReference type="NCBI Taxonomy" id="2099670"/>
    <lineage>
        <taxon>Bacteria</taxon>
        <taxon>Candidatus Dojkabacteria</taxon>
    </lineage>
</organism>
<evidence type="ECO:0000256" key="6">
    <source>
        <dbReference type="ARBA" id="ARBA00022840"/>
    </source>
</evidence>
<proteinExistence type="predicted"/>
<dbReference type="InterPro" id="IPR014001">
    <property type="entry name" value="Helicase_ATP-bd"/>
</dbReference>
<dbReference type="Gene3D" id="3.40.50.300">
    <property type="entry name" value="P-loop containing nucleotide triphosphate hydrolases"/>
    <property type="match status" value="2"/>
</dbReference>
<dbReference type="InterPro" id="IPR027417">
    <property type="entry name" value="P-loop_NTPase"/>
</dbReference>
<evidence type="ECO:0000313" key="12">
    <source>
        <dbReference type="Proteomes" id="UP000748332"/>
    </source>
</evidence>
<dbReference type="GO" id="GO:0005524">
    <property type="term" value="F:ATP binding"/>
    <property type="evidence" value="ECO:0007669"/>
    <property type="project" value="UniProtKB-KW"/>
</dbReference>
<evidence type="ECO:0000256" key="8">
    <source>
        <dbReference type="ARBA" id="ARBA00023204"/>
    </source>
</evidence>
<keyword evidence="7" id="KW-0238">DNA-binding</keyword>
<sequence length="823" mass="92258">MKEDKIASKELIDIISTQLGKDSNKVISKVPDHLYYFVSELLSVSLNSITPIVIIRNGSSDANISSDLEALVLHIGDDFDPKAFLKYQYERVSKVLQPGEFSLYGDVIVFWSYGSSQPHRLSLWGTEIESIQVLDVETRKSLKELKSTIIVRSISGLPGVKEVLFDSTAEIKPDLQIFQVNNQAYVGDSSSDTVDFGLRSLPFRNDENINLTSIVRILSHYHKQDYKLFFIDSHRRKGADLPKELFDLKLEVINGTDGLVSKGFVSTKTKQVYVTSYEVFGDLDLADMDLTKSYEDSSINQKFEVIKRDEVFKKVQQGDLVVHEDHGVGKYTGLVERGSETYMFLKYAGKDVLLVPLKQAKKVTKYIGGHVGVGRLTPLNSGAWRRIKKKANEDAEKLAKQLVQLYSMRQISQPTQSMLERLDKAKIDKFISSFQFEDTEDQVLATEEIMGDLFSGKLMDRLLIGDVAFGKTEVAMRAMFAVANAGFQVALLAPTTILVEQHLAVLRDRFKESGLKIRSLSRFLSHAESLEVIKELHNGKVDIVVGTHSLLSDKIHFNNLGLIIIDEEQKFGVEQKEKLKKARIDAHVLSMTATPIPRTLNMSLSGIRDISVIRTPPEGRKPIINKFEKLNWDEVSSAIKKELSRNGQVYFLHNRVRDIEEVGVKLAQLFPDNKVDIAHGQLSPEKLSKVMNEFGSGKVQILVCTTIIENGLDMPNVNTLVVENAERFGLSQLYQIRGRVGRSSKQAYAYFFYQSSKGNSQARLDALAEAEELGSGFILSNRDLEIRGAGNVLGKEQSGAIASVGYGMFIGLLNENVRRLKEK</sequence>
<dbReference type="SUPFAM" id="SSF52540">
    <property type="entry name" value="P-loop containing nucleoside triphosphate hydrolases"/>
    <property type="match status" value="2"/>
</dbReference>
<dbReference type="SMART" id="SM00487">
    <property type="entry name" value="DEXDc"/>
    <property type="match status" value="1"/>
</dbReference>
<name>A0A955KWN4_9BACT</name>
<keyword evidence="6" id="KW-0067">ATP-binding</keyword>
<dbReference type="Proteomes" id="UP000748332">
    <property type="component" value="Unassembled WGS sequence"/>
</dbReference>
<evidence type="ECO:0000256" key="2">
    <source>
        <dbReference type="ARBA" id="ARBA00022741"/>
    </source>
</evidence>
<feature type="domain" description="Helicase C-terminal" evidence="10">
    <location>
        <begin position="631"/>
        <end position="790"/>
    </location>
</feature>
<dbReference type="InterPro" id="IPR011545">
    <property type="entry name" value="DEAD/DEAH_box_helicase_dom"/>
</dbReference>
<comment type="caution">
    <text evidence="11">The sequence shown here is derived from an EMBL/GenBank/DDBJ whole genome shotgun (WGS) entry which is preliminary data.</text>
</comment>
<keyword evidence="4" id="KW-0378">Hydrolase</keyword>
<dbReference type="SMART" id="SM01058">
    <property type="entry name" value="CarD_TRCF"/>
    <property type="match status" value="1"/>
</dbReference>
<dbReference type="CDD" id="cd17991">
    <property type="entry name" value="DEXHc_TRCF"/>
    <property type="match status" value="1"/>
</dbReference>
<dbReference type="InterPro" id="IPR003711">
    <property type="entry name" value="CarD-like/TRCF_RID"/>
</dbReference>
<evidence type="ECO:0000259" key="9">
    <source>
        <dbReference type="PROSITE" id="PS51192"/>
    </source>
</evidence>
<evidence type="ECO:0000256" key="4">
    <source>
        <dbReference type="ARBA" id="ARBA00022801"/>
    </source>
</evidence>
<accession>A0A955KWN4</accession>
<dbReference type="PROSITE" id="PS51192">
    <property type="entry name" value="HELICASE_ATP_BIND_1"/>
    <property type="match status" value="1"/>
</dbReference>
<dbReference type="SMART" id="SM00490">
    <property type="entry name" value="HELICc"/>
    <property type="match status" value="1"/>
</dbReference>
<evidence type="ECO:0000313" key="11">
    <source>
        <dbReference type="EMBL" id="MCA9375166.1"/>
    </source>
</evidence>
<dbReference type="Pfam" id="PF00271">
    <property type="entry name" value="Helicase_C"/>
    <property type="match status" value="1"/>
</dbReference>
<dbReference type="InterPro" id="IPR041471">
    <property type="entry name" value="UvrB_inter"/>
</dbReference>
<dbReference type="PANTHER" id="PTHR47964:SF1">
    <property type="entry name" value="ATP-DEPENDENT DNA HELICASE HOMOLOG RECG, CHLOROPLASTIC"/>
    <property type="match status" value="1"/>
</dbReference>
<reference evidence="11" key="2">
    <citation type="journal article" date="2021" name="Microbiome">
        <title>Successional dynamics and alternative stable states in a saline activated sludge microbial community over 9 years.</title>
        <authorList>
            <person name="Wang Y."/>
            <person name="Ye J."/>
            <person name="Ju F."/>
            <person name="Liu L."/>
            <person name="Boyd J.A."/>
            <person name="Deng Y."/>
            <person name="Parks D.H."/>
            <person name="Jiang X."/>
            <person name="Yin X."/>
            <person name="Woodcroft B.J."/>
            <person name="Tyson G.W."/>
            <person name="Hugenholtz P."/>
            <person name="Polz M.F."/>
            <person name="Zhang T."/>
        </authorList>
    </citation>
    <scope>NUCLEOTIDE SEQUENCE</scope>
    <source>
        <strain evidence="11">HKST-UBA16</strain>
    </source>
</reference>
<dbReference type="EMBL" id="JAGQLM010000100">
    <property type="protein sequence ID" value="MCA9375166.1"/>
    <property type="molecule type" value="Genomic_DNA"/>
</dbReference>
<dbReference type="GO" id="GO:0016787">
    <property type="term" value="F:hydrolase activity"/>
    <property type="evidence" value="ECO:0007669"/>
    <property type="project" value="UniProtKB-KW"/>
</dbReference>
<dbReference type="GO" id="GO:0003677">
    <property type="term" value="F:DNA binding"/>
    <property type="evidence" value="ECO:0007669"/>
    <property type="project" value="UniProtKB-KW"/>
</dbReference>
<keyword evidence="5 11" id="KW-0347">Helicase</keyword>
<evidence type="ECO:0000256" key="3">
    <source>
        <dbReference type="ARBA" id="ARBA00022763"/>
    </source>
</evidence>
<dbReference type="Pfam" id="PF00270">
    <property type="entry name" value="DEAD"/>
    <property type="match status" value="1"/>
</dbReference>
<dbReference type="InterPro" id="IPR047112">
    <property type="entry name" value="RecG/Mfd"/>
</dbReference>
<keyword evidence="8" id="KW-0234">DNA repair</keyword>
<dbReference type="PROSITE" id="PS51194">
    <property type="entry name" value="HELICASE_CTER"/>
    <property type="match status" value="1"/>
</dbReference>
<reference evidence="11" key="1">
    <citation type="submission" date="2020-04" db="EMBL/GenBank/DDBJ databases">
        <authorList>
            <person name="Zhang T."/>
        </authorList>
    </citation>
    <scope>NUCLEOTIDE SEQUENCE</scope>
    <source>
        <strain evidence="11">HKST-UBA16</strain>
    </source>
</reference>
<evidence type="ECO:0000259" key="10">
    <source>
        <dbReference type="PROSITE" id="PS51194"/>
    </source>
</evidence>
<protein>
    <submittedName>
        <fullName evidence="11">DEAD/DEAH box helicase</fullName>
    </submittedName>
</protein>
<feature type="domain" description="Helicase ATP-binding" evidence="9">
    <location>
        <begin position="452"/>
        <end position="613"/>
    </location>
</feature>
<keyword evidence="2" id="KW-0547">Nucleotide-binding</keyword>